<dbReference type="Pfam" id="PF01436">
    <property type="entry name" value="NHL"/>
    <property type="match status" value="5"/>
</dbReference>
<sequence length="701" mass="74061">MNHHPTLTDSAAEEDKDDVGTCSVCLVAFSASEADHVPRLLKCGHSFCTACLTRLLDATPSTPTPTNSNSEAELEEATRPLRCPKCRTVTRVRLVDGEAAAPAEGVKGLPRNFDLIDLLSSSSSSAMRQPRPTVETSAAAAAALKCANCSQAAAEKFCEQCGGAHLCMACDAQLHGFPALRSHVRVASADAPEPRAACEHHRAKKVEMWCERDGVAVCVVCLVAGPHKGHDAVTIEEAEQRVREAARVELAQVEAAMGEVEAAVERQAAREAAEQASAREARAAIKQHFDQMREAVAQRERVLGAEVDEWERTTAEAAAKRQAQLAEAHTRLAAAGKALQQQQLLQCGGLGRSATWGDSAAVCQAARTAAAAAAAAARGMQASSIALTSEDTWAEAVGSSGRLERRTAAAGGVVRDYTVMTAAQRTLGSVDQFRRPWAVAVDAAAGHIVVADCSQVHVCRADDGSCVRTWGTTPGSGAQIGTLWGVAVDHANGHIVVTDIYSHRLHVWRADDGSFVRTFGSRGSGPGQFQCPRGVAVDKAGHIIVTDSNNHRVQVWRAYDGSFLRTFGSRGAGPGQFQQPAGVAVDAATGNIIVADSGNHRVHVWHADGSFVRTFGSRGHGQDQFNSPAGVAVDTAGNVIVADWGNHRVQVWRAYDGSFLRTFGSQGGGPAQFNRPTGVAVDAATGHIIVADSSNKRVQVW</sequence>
<dbReference type="PANTHER" id="PTHR24104:SF25">
    <property type="entry name" value="PROTEIN LIN-41"/>
    <property type="match status" value="1"/>
</dbReference>
<dbReference type="Proteomes" id="UP000011083">
    <property type="component" value="Unassembled WGS sequence"/>
</dbReference>
<dbReference type="SMART" id="SM00184">
    <property type="entry name" value="RING"/>
    <property type="match status" value="1"/>
</dbReference>
<feature type="domain" description="B box-type" evidence="9">
    <location>
        <begin position="193"/>
        <end position="235"/>
    </location>
</feature>
<dbReference type="InterPro" id="IPR001258">
    <property type="entry name" value="NHL_repeat"/>
</dbReference>
<keyword evidence="4 6" id="KW-0863">Zinc-finger</keyword>
<dbReference type="SUPFAM" id="SSF57850">
    <property type="entry name" value="RING/U-box"/>
    <property type="match status" value="1"/>
</dbReference>
<proteinExistence type="predicted"/>
<evidence type="ECO:0000256" key="1">
    <source>
        <dbReference type="ARBA" id="ARBA00022553"/>
    </source>
</evidence>
<evidence type="ECO:0000256" key="6">
    <source>
        <dbReference type="PROSITE-ProRule" id="PRU00024"/>
    </source>
</evidence>
<dbReference type="Gene3D" id="3.30.160.60">
    <property type="entry name" value="Classic Zinc Finger"/>
    <property type="match status" value="1"/>
</dbReference>
<evidence type="ECO:0000256" key="7">
    <source>
        <dbReference type="PROSITE-ProRule" id="PRU00504"/>
    </source>
</evidence>
<evidence type="ECO:0000313" key="10">
    <source>
        <dbReference type="EMBL" id="ELR15768.1"/>
    </source>
</evidence>
<dbReference type="GO" id="GO:0008270">
    <property type="term" value="F:zinc ion binding"/>
    <property type="evidence" value="ECO:0007669"/>
    <property type="project" value="UniProtKB-KW"/>
</dbReference>
<evidence type="ECO:0000256" key="3">
    <source>
        <dbReference type="ARBA" id="ARBA00022737"/>
    </source>
</evidence>
<dbReference type="VEuPathDB" id="AmoebaDB:ACA1_379500"/>
<dbReference type="InterPro" id="IPR017907">
    <property type="entry name" value="Znf_RING_CS"/>
</dbReference>
<dbReference type="OrthoDB" id="273823at2759"/>
<dbReference type="InterPro" id="IPR000315">
    <property type="entry name" value="Znf_B-box"/>
</dbReference>
<dbReference type="GeneID" id="14916284"/>
<dbReference type="PROSITE" id="PS50119">
    <property type="entry name" value="ZF_BBOX"/>
    <property type="match status" value="1"/>
</dbReference>
<dbReference type="InterPro" id="IPR050952">
    <property type="entry name" value="TRIM-NHL_E3_ligases"/>
</dbReference>
<evidence type="ECO:0000256" key="2">
    <source>
        <dbReference type="ARBA" id="ARBA00022723"/>
    </source>
</evidence>
<dbReference type="SUPFAM" id="SSF63829">
    <property type="entry name" value="Calcium-dependent phosphotriesterase"/>
    <property type="match status" value="1"/>
</dbReference>
<keyword evidence="3" id="KW-0677">Repeat</keyword>
<keyword evidence="2" id="KW-0479">Metal-binding</keyword>
<dbReference type="GO" id="GO:0043161">
    <property type="term" value="P:proteasome-mediated ubiquitin-dependent protein catabolic process"/>
    <property type="evidence" value="ECO:0007669"/>
    <property type="project" value="TreeGrafter"/>
</dbReference>
<accession>L8GT32</accession>
<evidence type="ECO:0000256" key="5">
    <source>
        <dbReference type="ARBA" id="ARBA00022833"/>
    </source>
</evidence>
<feature type="repeat" description="NHL" evidence="7">
    <location>
        <begin position="471"/>
        <end position="511"/>
    </location>
</feature>
<dbReference type="CDD" id="cd05819">
    <property type="entry name" value="NHL"/>
    <property type="match status" value="1"/>
</dbReference>
<evidence type="ECO:0000256" key="4">
    <source>
        <dbReference type="ARBA" id="ARBA00022771"/>
    </source>
</evidence>
<dbReference type="AlphaFoldDB" id="L8GT32"/>
<dbReference type="PANTHER" id="PTHR24104">
    <property type="entry name" value="E3 UBIQUITIN-PROTEIN LIGASE NHLRC1-RELATED"/>
    <property type="match status" value="1"/>
</dbReference>
<dbReference type="Pfam" id="PF13445">
    <property type="entry name" value="zf-RING_UBOX"/>
    <property type="match status" value="1"/>
</dbReference>
<dbReference type="EMBL" id="KB008025">
    <property type="protein sequence ID" value="ELR15768.1"/>
    <property type="molecule type" value="Genomic_DNA"/>
</dbReference>
<feature type="repeat" description="NHL" evidence="7">
    <location>
        <begin position="660"/>
        <end position="701"/>
    </location>
</feature>
<keyword evidence="11" id="KW-1185">Reference proteome</keyword>
<evidence type="ECO:0000313" key="11">
    <source>
        <dbReference type="Proteomes" id="UP000011083"/>
    </source>
</evidence>
<gene>
    <name evidence="10" type="ORF">ACA1_379500</name>
</gene>
<dbReference type="FunFam" id="2.120.10.30:FF:000037">
    <property type="entry name" value="Uncharacterized protein, isoform E"/>
    <property type="match status" value="1"/>
</dbReference>
<protein>
    <submittedName>
        <fullName evidence="10">Bbox zinc finger domain containing protein</fullName>
    </submittedName>
</protein>
<evidence type="ECO:0000259" key="9">
    <source>
        <dbReference type="PROSITE" id="PS50119"/>
    </source>
</evidence>
<dbReference type="GO" id="GO:0000209">
    <property type="term" value="P:protein polyubiquitination"/>
    <property type="evidence" value="ECO:0007669"/>
    <property type="project" value="TreeGrafter"/>
</dbReference>
<keyword evidence="1" id="KW-0597">Phosphoprotein</keyword>
<dbReference type="OMA" id="LHDCAHI"/>
<dbReference type="PROSITE" id="PS50089">
    <property type="entry name" value="ZF_RING_2"/>
    <property type="match status" value="1"/>
</dbReference>
<reference evidence="10 11" key="1">
    <citation type="journal article" date="2013" name="Genome Biol.">
        <title>Genome of Acanthamoeba castellanii highlights extensive lateral gene transfer and early evolution of tyrosine kinase signaling.</title>
        <authorList>
            <person name="Clarke M."/>
            <person name="Lohan A.J."/>
            <person name="Liu B."/>
            <person name="Lagkouvardos I."/>
            <person name="Roy S."/>
            <person name="Zafar N."/>
            <person name="Bertelli C."/>
            <person name="Schilde C."/>
            <person name="Kianianmomeni A."/>
            <person name="Burglin T.R."/>
            <person name="Frech C."/>
            <person name="Turcotte B."/>
            <person name="Kopec K.O."/>
            <person name="Synnott J.M."/>
            <person name="Choo C."/>
            <person name="Paponov I."/>
            <person name="Finkler A."/>
            <person name="Soon Heng Tan C."/>
            <person name="Hutchins A.P."/>
            <person name="Weinmeier T."/>
            <person name="Rattei T."/>
            <person name="Chu J.S."/>
            <person name="Gimenez G."/>
            <person name="Irimia M."/>
            <person name="Rigden D.J."/>
            <person name="Fitzpatrick D.A."/>
            <person name="Lorenzo-Morales J."/>
            <person name="Bateman A."/>
            <person name="Chiu C.H."/>
            <person name="Tang P."/>
            <person name="Hegemann P."/>
            <person name="Fromm H."/>
            <person name="Raoult D."/>
            <person name="Greub G."/>
            <person name="Miranda-Saavedra D."/>
            <person name="Chen N."/>
            <person name="Nash P."/>
            <person name="Ginger M.L."/>
            <person name="Horn M."/>
            <person name="Schaap P."/>
            <person name="Caler L."/>
            <person name="Loftus B."/>
        </authorList>
    </citation>
    <scope>NUCLEOTIDE SEQUENCE [LARGE SCALE GENOMIC DNA]</scope>
    <source>
        <strain evidence="10 11">Neff</strain>
    </source>
</reference>
<dbReference type="KEGG" id="acan:ACA1_379500"/>
<dbReference type="RefSeq" id="XP_004337781.1">
    <property type="nucleotide sequence ID" value="XM_004337733.1"/>
</dbReference>
<dbReference type="InterPro" id="IPR011042">
    <property type="entry name" value="6-blade_b-propeller_TolB-like"/>
</dbReference>
<dbReference type="Pfam" id="PF00643">
    <property type="entry name" value="zf-B_box"/>
    <property type="match status" value="1"/>
</dbReference>
<feature type="repeat" description="NHL" evidence="7">
    <location>
        <begin position="612"/>
        <end position="655"/>
    </location>
</feature>
<name>L8GT32_ACACF</name>
<evidence type="ECO:0000259" key="8">
    <source>
        <dbReference type="PROSITE" id="PS50089"/>
    </source>
</evidence>
<dbReference type="PROSITE" id="PS51125">
    <property type="entry name" value="NHL"/>
    <property type="match status" value="5"/>
</dbReference>
<dbReference type="InterPro" id="IPR027370">
    <property type="entry name" value="Znf-RING_euk"/>
</dbReference>
<feature type="repeat" description="NHL" evidence="7">
    <location>
        <begin position="564"/>
        <end position="608"/>
    </location>
</feature>
<dbReference type="PROSITE" id="PS00518">
    <property type="entry name" value="ZF_RING_1"/>
    <property type="match status" value="1"/>
</dbReference>
<organism evidence="10 11">
    <name type="scientific">Acanthamoeba castellanii (strain ATCC 30010 / Neff)</name>
    <dbReference type="NCBI Taxonomy" id="1257118"/>
    <lineage>
        <taxon>Eukaryota</taxon>
        <taxon>Amoebozoa</taxon>
        <taxon>Discosea</taxon>
        <taxon>Longamoebia</taxon>
        <taxon>Centramoebida</taxon>
        <taxon>Acanthamoebidae</taxon>
        <taxon>Acanthamoeba</taxon>
    </lineage>
</organism>
<dbReference type="SMART" id="SM00336">
    <property type="entry name" value="BBOX"/>
    <property type="match status" value="2"/>
</dbReference>
<keyword evidence="5" id="KW-0862">Zinc</keyword>
<dbReference type="GO" id="GO:0061630">
    <property type="term" value="F:ubiquitin protein ligase activity"/>
    <property type="evidence" value="ECO:0007669"/>
    <property type="project" value="TreeGrafter"/>
</dbReference>
<dbReference type="InterPro" id="IPR013083">
    <property type="entry name" value="Znf_RING/FYVE/PHD"/>
</dbReference>
<dbReference type="Gene3D" id="2.120.10.30">
    <property type="entry name" value="TolB, C-terminal domain"/>
    <property type="match status" value="2"/>
</dbReference>
<dbReference type="Gene3D" id="3.30.40.10">
    <property type="entry name" value="Zinc/RING finger domain, C3HC4 (zinc finger)"/>
    <property type="match status" value="1"/>
</dbReference>
<dbReference type="Gene3D" id="2.40.10.500">
    <property type="match status" value="1"/>
</dbReference>
<feature type="domain" description="RING-type" evidence="8">
    <location>
        <begin position="22"/>
        <end position="87"/>
    </location>
</feature>
<dbReference type="SUPFAM" id="SSF57845">
    <property type="entry name" value="B-box zinc-binding domain"/>
    <property type="match status" value="1"/>
</dbReference>
<feature type="repeat" description="NHL" evidence="7">
    <location>
        <begin position="516"/>
        <end position="559"/>
    </location>
</feature>
<dbReference type="InterPro" id="IPR001841">
    <property type="entry name" value="Znf_RING"/>
</dbReference>